<feature type="domain" description="C-type lectin" evidence="2">
    <location>
        <begin position="88"/>
        <end position="197"/>
    </location>
</feature>
<gene>
    <name evidence="3" type="primary">CTLGA1_3</name>
    <name evidence="3" type="ORF">SK128_008186</name>
</gene>
<dbReference type="Proteomes" id="UP001381693">
    <property type="component" value="Unassembled WGS sequence"/>
</dbReference>
<keyword evidence="4" id="KW-1185">Reference proteome</keyword>
<dbReference type="EMBL" id="JAXCGZ010010121">
    <property type="protein sequence ID" value="KAK7075796.1"/>
    <property type="molecule type" value="Genomic_DNA"/>
</dbReference>
<accession>A0AAN8X0K7</accession>
<keyword evidence="1" id="KW-1015">Disulfide bond</keyword>
<dbReference type="AlphaFoldDB" id="A0AAN8X0K7"/>
<dbReference type="InterPro" id="IPR016186">
    <property type="entry name" value="C-type_lectin-like/link_sf"/>
</dbReference>
<dbReference type="CDD" id="cd00037">
    <property type="entry name" value="CLECT"/>
    <property type="match status" value="1"/>
</dbReference>
<evidence type="ECO:0000313" key="4">
    <source>
        <dbReference type="Proteomes" id="UP001381693"/>
    </source>
</evidence>
<dbReference type="InterPro" id="IPR018378">
    <property type="entry name" value="C-type_lectin_CS"/>
</dbReference>
<protein>
    <submittedName>
        <fullName evidence="3">Lectin C-type domain</fullName>
    </submittedName>
</protein>
<reference evidence="3 4" key="1">
    <citation type="submission" date="2023-11" db="EMBL/GenBank/DDBJ databases">
        <title>Halocaridina rubra genome assembly.</title>
        <authorList>
            <person name="Smith C."/>
        </authorList>
    </citation>
    <scope>NUCLEOTIDE SEQUENCE [LARGE SCALE GENOMIC DNA]</scope>
    <source>
        <strain evidence="3">EP-1</strain>
        <tissue evidence="3">Whole</tissue>
    </source>
</reference>
<dbReference type="InterPro" id="IPR016187">
    <property type="entry name" value="CTDL_fold"/>
</dbReference>
<dbReference type="Gene3D" id="3.10.100.10">
    <property type="entry name" value="Mannose-Binding Protein A, subunit A"/>
    <property type="match status" value="1"/>
</dbReference>
<dbReference type="PROSITE" id="PS50041">
    <property type="entry name" value="C_TYPE_LECTIN_2"/>
    <property type="match status" value="1"/>
</dbReference>
<evidence type="ECO:0000313" key="3">
    <source>
        <dbReference type="EMBL" id="KAK7075796.1"/>
    </source>
</evidence>
<name>A0AAN8X0K7_HALRR</name>
<proteinExistence type="predicted"/>
<comment type="caution">
    <text evidence="3">The sequence shown here is derived from an EMBL/GenBank/DDBJ whole genome shotgun (WGS) entry which is preliminary data.</text>
</comment>
<dbReference type="SMART" id="SM00034">
    <property type="entry name" value="CLECT"/>
    <property type="match status" value="1"/>
</dbReference>
<feature type="non-terminal residue" evidence="3">
    <location>
        <position position="1"/>
    </location>
</feature>
<dbReference type="SUPFAM" id="SSF56436">
    <property type="entry name" value="C-type lectin-like"/>
    <property type="match status" value="1"/>
</dbReference>
<dbReference type="PROSITE" id="PS00615">
    <property type="entry name" value="C_TYPE_LECTIN_1"/>
    <property type="match status" value="1"/>
</dbReference>
<evidence type="ECO:0000256" key="1">
    <source>
        <dbReference type="ARBA" id="ARBA00023157"/>
    </source>
</evidence>
<dbReference type="PANTHER" id="PTHR21407:SF1">
    <property type="entry name" value="RE43931P"/>
    <property type="match status" value="1"/>
</dbReference>
<dbReference type="PANTHER" id="PTHR21407">
    <property type="entry name" value="RE43931P-RELATED"/>
    <property type="match status" value="1"/>
</dbReference>
<evidence type="ECO:0000259" key="2">
    <source>
        <dbReference type="PROSITE" id="PS50041"/>
    </source>
</evidence>
<dbReference type="InterPro" id="IPR001304">
    <property type="entry name" value="C-type_lectin-like"/>
</dbReference>
<organism evidence="3 4">
    <name type="scientific">Halocaridina rubra</name>
    <name type="common">Hawaiian red shrimp</name>
    <dbReference type="NCBI Taxonomy" id="373956"/>
    <lineage>
        <taxon>Eukaryota</taxon>
        <taxon>Metazoa</taxon>
        <taxon>Ecdysozoa</taxon>
        <taxon>Arthropoda</taxon>
        <taxon>Crustacea</taxon>
        <taxon>Multicrustacea</taxon>
        <taxon>Malacostraca</taxon>
        <taxon>Eumalacostraca</taxon>
        <taxon>Eucarida</taxon>
        <taxon>Decapoda</taxon>
        <taxon>Pleocyemata</taxon>
        <taxon>Caridea</taxon>
        <taxon>Atyoidea</taxon>
        <taxon>Atyidae</taxon>
        <taxon>Halocaridina</taxon>
    </lineage>
</organism>
<dbReference type="Pfam" id="PF00059">
    <property type="entry name" value="Lectin_C"/>
    <property type="match status" value="1"/>
</dbReference>
<sequence>ARESIISVAEKMKLLLVLGFLSAASAQFFSGFRRPFFFNRGRPTPSPSTLSSSSSNTGEAVVDETRGDSEYHYSWLHDGFREYPHSRAVSYCKGLGSEWAPVSIETTEENNYVTGVVGSHRLNWIWTGGQRAGAGWRWPSGNAFSGLGWSHTGGFRRPQPDNREGNENCLAILNDFYRDGIKWHDVACHHTKPTICERKVPAV</sequence>